<accession>A0A0F4G4L0</accession>
<organism evidence="2 3">
    <name type="scientific">Zymoseptoria brevis</name>
    <dbReference type="NCBI Taxonomy" id="1047168"/>
    <lineage>
        <taxon>Eukaryota</taxon>
        <taxon>Fungi</taxon>
        <taxon>Dikarya</taxon>
        <taxon>Ascomycota</taxon>
        <taxon>Pezizomycotina</taxon>
        <taxon>Dothideomycetes</taxon>
        <taxon>Dothideomycetidae</taxon>
        <taxon>Mycosphaerellales</taxon>
        <taxon>Mycosphaerellaceae</taxon>
        <taxon>Zymoseptoria</taxon>
    </lineage>
</organism>
<evidence type="ECO:0008006" key="4">
    <source>
        <dbReference type="Google" id="ProtNLM"/>
    </source>
</evidence>
<gene>
    <name evidence="2" type="ORF">TI39_contig5878g00007</name>
</gene>
<dbReference type="AlphaFoldDB" id="A0A0F4G4L0"/>
<dbReference type="EMBL" id="LAFY01005833">
    <property type="protein sequence ID" value="KJX92278.1"/>
    <property type="molecule type" value="Genomic_DNA"/>
</dbReference>
<sequence length="187" mass="20912">MARSSVLSRRERVIVRQSYYWPDWQLNVWIIIMLATGGVLVGVFSNFVVIQNQLGKQGIPWIMPFGITVGALLILFIFLMLTLIVQQRLLPGILILGSFILLVLFLTGMIETAIQLFGPNGDIANKCQTFVTNNPSKDLSIATLAWLQQNSICQSWYAVFAFWLIGVVFLIYLIVLASMVARTGNGD</sequence>
<keyword evidence="1" id="KW-1133">Transmembrane helix</keyword>
<dbReference type="STRING" id="1047168.A0A0F4G4L0"/>
<protein>
    <recommendedName>
        <fullName evidence="4">Arginase-like protein</fullName>
    </recommendedName>
</protein>
<feature type="transmembrane region" description="Helical" evidence="1">
    <location>
        <begin position="26"/>
        <end position="49"/>
    </location>
</feature>
<evidence type="ECO:0000313" key="3">
    <source>
        <dbReference type="Proteomes" id="UP000033647"/>
    </source>
</evidence>
<dbReference type="OrthoDB" id="3930290at2759"/>
<keyword evidence="1" id="KW-0812">Transmembrane</keyword>
<reference evidence="2 3" key="1">
    <citation type="submission" date="2015-03" db="EMBL/GenBank/DDBJ databases">
        <title>RNA-seq based gene annotation and comparative genomics of four Zymoseptoria species reveal species-specific pathogenicity related genes and transposable element activity.</title>
        <authorList>
            <person name="Grandaubert J."/>
            <person name="Bhattacharyya A."/>
            <person name="Stukenbrock E.H."/>
        </authorList>
    </citation>
    <scope>NUCLEOTIDE SEQUENCE [LARGE SCALE GENOMIC DNA]</scope>
    <source>
        <strain evidence="2 3">Zb18110</strain>
    </source>
</reference>
<proteinExistence type="predicted"/>
<feature type="transmembrane region" description="Helical" evidence="1">
    <location>
        <begin position="61"/>
        <end position="85"/>
    </location>
</feature>
<evidence type="ECO:0000256" key="1">
    <source>
        <dbReference type="SAM" id="Phobius"/>
    </source>
</evidence>
<keyword evidence="1" id="KW-0472">Membrane</keyword>
<dbReference type="Proteomes" id="UP000033647">
    <property type="component" value="Unassembled WGS sequence"/>
</dbReference>
<keyword evidence="3" id="KW-1185">Reference proteome</keyword>
<feature type="transmembrane region" description="Helical" evidence="1">
    <location>
        <begin position="156"/>
        <end position="181"/>
    </location>
</feature>
<name>A0A0F4G4L0_9PEZI</name>
<comment type="caution">
    <text evidence="2">The sequence shown here is derived from an EMBL/GenBank/DDBJ whole genome shotgun (WGS) entry which is preliminary data.</text>
</comment>
<feature type="transmembrane region" description="Helical" evidence="1">
    <location>
        <begin position="92"/>
        <end position="110"/>
    </location>
</feature>
<evidence type="ECO:0000313" key="2">
    <source>
        <dbReference type="EMBL" id="KJX92278.1"/>
    </source>
</evidence>